<reference evidence="2 3" key="1">
    <citation type="submission" date="2018-09" db="EMBL/GenBank/DDBJ databases">
        <title>Genomic Encyclopedia of Archaeal and Bacterial Type Strains, Phase II (KMG-II): from individual species to whole genera.</title>
        <authorList>
            <person name="Goeker M."/>
        </authorList>
    </citation>
    <scope>NUCLEOTIDE SEQUENCE [LARGE SCALE GENOMIC DNA]</scope>
    <source>
        <strain evidence="2 3">DSM 17008</strain>
    </source>
</reference>
<dbReference type="InterPro" id="IPR007492">
    <property type="entry name" value="LytTR_DNA-bd_dom"/>
</dbReference>
<evidence type="ECO:0000313" key="2">
    <source>
        <dbReference type="EMBL" id="RKD75958.1"/>
    </source>
</evidence>
<dbReference type="InterPro" id="IPR046947">
    <property type="entry name" value="LytR-like"/>
</dbReference>
<dbReference type="OrthoDB" id="9808614at2"/>
<dbReference type="Gene3D" id="2.40.50.1020">
    <property type="entry name" value="LytTr DNA-binding domain"/>
    <property type="match status" value="1"/>
</dbReference>
<dbReference type="GO" id="GO:0000156">
    <property type="term" value="F:phosphorelay response regulator activity"/>
    <property type="evidence" value="ECO:0007669"/>
    <property type="project" value="InterPro"/>
</dbReference>
<comment type="caution">
    <text evidence="2">The sequence shown here is derived from an EMBL/GenBank/DDBJ whole genome shotgun (WGS) entry which is preliminary data.</text>
</comment>
<dbReference type="SMART" id="SM00850">
    <property type="entry name" value="LytTR"/>
    <property type="match status" value="1"/>
</dbReference>
<proteinExistence type="predicted"/>
<keyword evidence="3" id="KW-1185">Reference proteome</keyword>
<accession>A0A419V7J7</accession>
<dbReference type="AlphaFoldDB" id="A0A419V7J7"/>
<dbReference type="PANTHER" id="PTHR37299">
    <property type="entry name" value="TRANSCRIPTIONAL REGULATOR-RELATED"/>
    <property type="match status" value="1"/>
</dbReference>
<dbReference type="RefSeq" id="WP_120191988.1">
    <property type="nucleotide sequence ID" value="NZ_RAPK01000006.1"/>
</dbReference>
<dbReference type="Proteomes" id="UP000285120">
    <property type="component" value="Unassembled WGS sequence"/>
</dbReference>
<gene>
    <name evidence="2" type="ORF">ATL39_0168</name>
</gene>
<dbReference type="PROSITE" id="PS50930">
    <property type="entry name" value="HTH_LYTTR"/>
    <property type="match status" value="1"/>
</dbReference>
<feature type="domain" description="HTH LytTR-type" evidence="1">
    <location>
        <begin position="56"/>
        <end position="160"/>
    </location>
</feature>
<evidence type="ECO:0000313" key="3">
    <source>
        <dbReference type="Proteomes" id="UP000285120"/>
    </source>
</evidence>
<name>A0A419V7J7_9BACL</name>
<organism evidence="2 3">
    <name type="scientific">Sinobaca qinghaiensis</name>
    <dbReference type="NCBI Taxonomy" id="342944"/>
    <lineage>
        <taxon>Bacteria</taxon>
        <taxon>Bacillati</taxon>
        <taxon>Bacillota</taxon>
        <taxon>Bacilli</taxon>
        <taxon>Bacillales</taxon>
        <taxon>Sporolactobacillaceae</taxon>
        <taxon>Sinobaca</taxon>
    </lineage>
</organism>
<dbReference type="GO" id="GO:0003677">
    <property type="term" value="F:DNA binding"/>
    <property type="evidence" value="ECO:0007669"/>
    <property type="project" value="InterPro"/>
</dbReference>
<sequence>MKIKIDIDPHYEEDPVIMIQAKEWSKEVSAVMQLLENHEKNPEKLTGTQAKHSKRIVAVEEDHSILLEPKEIDFVYAEKRKVFAMVHEKPLEMKLKLYELEDLLAPYGFIRFSKSVIGNMNQIERFELSFNGNLCVHFKSGTKEYVTRKYVHILKEQLVNGGELHGS</sequence>
<protein>
    <submittedName>
        <fullName evidence="2">LytTR family transcriptional regulator</fullName>
    </submittedName>
</protein>
<evidence type="ECO:0000259" key="1">
    <source>
        <dbReference type="PROSITE" id="PS50930"/>
    </source>
</evidence>
<dbReference type="PANTHER" id="PTHR37299:SF4">
    <property type="entry name" value="TRANSCRIPTIONAL REGULATOR"/>
    <property type="match status" value="1"/>
</dbReference>
<dbReference type="Pfam" id="PF04397">
    <property type="entry name" value="LytTR"/>
    <property type="match status" value="1"/>
</dbReference>
<dbReference type="EMBL" id="RAPK01000006">
    <property type="protein sequence ID" value="RKD75958.1"/>
    <property type="molecule type" value="Genomic_DNA"/>
</dbReference>